<name>A0ACC2UKS9_9FUNG</name>
<comment type="caution">
    <text evidence="1">The sequence shown here is derived from an EMBL/GenBank/DDBJ whole genome shotgun (WGS) entry which is preliminary data.</text>
</comment>
<evidence type="ECO:0000313" key="2">
    <source>
        <dbReference type="Proteomes" id="UP001165960"/>
    </source>
</evidence>
<dbReference type="Proteomes" id="UP001165960">
    <property type="component" value="Unassembled WGS sequence"/>
</dbReference>
<proteinExistence type="predicted"/>
<evidence type="ECO:0000313" key="1">
    <source>
        <dbReference type="EMBL" id="KAJ9086972.1"/>
    </source>
</evidence>
<keyword evidence="2" id="KW-1185">Reference proteome</keyword>
<reference evidence="1" key="1">
    <citation type="submission" date="2022-04" db="EMBL/GenBank/DDBJ databases">
        <title>Genome of the entomopathogenic fungus Entomophthora muscae.</title>
        <authorList>
            <person name="Elya C."/>
            <person name="Lovett B.R."/>
            <person name="Lee E."/>
            <person name="Macias A.M."/>
            <person name="Hajek A.E."/>
            <person name="De Bivort B.L."/>
            <person name="Kasson M.T."/>
            <person name="De Fine Licht H.H."/>
            <person name="Stajich J.E."/>
        </authorList>
    </citation>
    <scope>NUCLEOTIDE SEQUENCE</scope>
    <source>
        <strain evidence="1">Berkeley</strain>
    </source>
</reference>
<gene>
    <name evidence="1" type="ORF">DSO57_1037960</name>
</gene>
<dbReference type="EMBL" id="QTSX02000438">
    <property type="protein sequence ID" value="KAJ9086972.1"/>
    <property type="molecule type" value="Genomic_DNA"/>
</dbReference>
<protein>
    <submittedName>
        <fullName evidence="1">Uncharacterized protein</fullName>
    </submittedName>
</protein>
<organism evidence="1 2">
    <name type="scientific">Entomophthora muscae</name>
    <dbReference type="NCBI Taxonomy" id="34485"/>
    <lineage>
        <taxon>Eukaryota</taxon>
        <taxon>Fungi</taxon>
        <taxon>Fungi incertae sedis</taxon>
        <taxon>Zoopagomycota</taxon>
        <taxon>Entomophthoromycotina</taxon>
        <taxon>Entomophthoromycetes</taxon>
        <taxon>Entomophthorales</taxon>
        <taxon>Entomophthoraceae</taxon>
        <taxon>Entomophthora</taxon>
    </lineage>
</organism>
<accession>A0ACC2UKS9</accession>
<sequence length="78" mass="8303">MAGGKDVRDQEANVLPVEVLVQPVMSFSYSSIVATKFPSSPANVSYNTQGALNELPIDVSNGIDQSNGNIELWALPPN</sequence>